<dbReference type="InterPro" id="IPR004399">
    <property type="entry name" value="HMP/HMP-P_kinase_dom"/>
</dbReference>
<gene>
    <name evidence="6" type="ORF">ABY42_13360</name>
</gene>
<dbReference type="Proteomes" id="UP000066124">
    <property type="component" value="Chromosome"/>
</dbReference>
<dbReference type="GeneID" id="25246958"/>
<dbReference type="GO" id="GO:0008972">
    <property type="term" value="F:phosphomethylpyrimidine kinase activity"/>
    <property type="evidence" value="ECO:0007669"/>
    <property type="project" value="InterPro"/>
</dbReference>
<dbReference type="RefSeq" id="WP_050459733.1">
    <property type="nucleotide sequence ID" value="NZ_CP011947.1"/>
</dbReference>
<dbReference type="FunFam" id="3.40.1190.20:FF:000003">
    <property type="entry name" value="Phosphomethylpyrimidine kinase ThiD"/>
    <property type="match status" value="1"/>
</dbReference>
<dbReference type="InterPro" id="IPR029056">
    <property type="entry name" value="Ribokinase-like"/>
</dbReference>
<dbReference type="SUPFAM" id="SSF53613">
    <property type="entry name" value="Ribokinase-like"/>
    <property type="match status" value="1"/>
</dbReference>
<organism evidence="6 7">
    <name type="scientific">Haloferax gibbonsii</name>
    <dbReference type="NCBI Taxonomy" id="35746"/>
    <lineage>
        <taxon>Archaea</taxon>
        <taxon>Methanobacteriati</taxon>
        <taxon>Methanobacteriota</taxon>
        <taxon>Stenosarchaea group</taxon>
        <taxon>Halobacteria</taxon>
        <taxon>Halobacteriales</taxon>
        <taxon>Haloferacaceae</taxon>
        <taxon>Haloferax</taxon>
    </lineage>
</organism>
<evidence type="ECO:0000256" key="2">
    <source>
        <dbReference type="ARBA" id="ARBA00022741"/>
    </source>
</evidence>
<dbReference type="Pfam" id="PF08543">
    <property type="entry name" value="Phos_pyr_kin"/>
    <property type="match status" value="1"/>
</dbReference>
<proteinExistence type="predicted"/>
<dbReference type="PANTHER" id="PTHR20858:SF17">
    <property type="entry name" value="HYDROXYMETHYLPYRIMIDINE_PHOSPHOMETHYLPYRIMIDINE KINASE THI20-RELATED"/>
    <property type="match status" value="1"/>
</dbReference>
<dbReference type="GO" id="GO:0005524">
    <property type="term" value="F:ATP binding"/>
    <property type="evidence" value="ECO:0007669"/>
    <property type="project" value="UniProtKB-KW"/>
</dbReference>
<dbReference type="GO" id="GO:0008902">
    <property type="term" value="F:hydroxymethylpyrimidine kinase activity"/>
    <property type="evidence" value="ECO:0007669"/>
    <property type="project" value="TreeGrafter"/>
</dbReference>
<evidence type="ECO:0000259" key="5">
    <source>
        <dbReference type="Pfam" id="PF08543"/>
    </source>
</evidence>
<dbReference type="PANTHER" id="PTHR20858">
    <property type="entry name" value="PHOSPHOMETHYLPYRIMIDINE KINASE"/>
    <property type="match status" value="1"/>
</dbReference>
<dbReference type="GO" id="GO:0009228">
    <property type="term" value="P:thiamine biosynthetic process"/>
    <property type="evidence" value="ECO:0007669"/>
    <property type="project" value="InterPro"/>
</dbReference>
<dbReference type="PATRIC" id="fig|35746.4.peg.2883"/>
<sequence length="287" mass="29178">MPGTAPDPRTPPYVLTVASSDSGGGAGIQADLKTMTRLGVYGGSVIVAATAQNTRGVEGSHVLPAESIRAQYEAVADDFDVAAVKLGMLATAEAVETVADCLADYDGPVVLDPVMVATSGDRLLDEDAVDAYDALFARATLATPNADEAEALTGVFPDSPAAVSEAADWFFDRGVDAVLLKGGHVATDDDTVVDTLVTPTETTTFVNPRIDATATHGSGCTLSSAVAARLARGDDLSDAVRNGIEFTRATLAEPADVGEGAGSVNHLVGVGDGWTPDADADAPDGDD</sequence>
<keyword evidence="1" id="KW-0808">Transferase</keyword>
<evidence type="ECO:0000313" key="6">
    <source>
        <dbReference type="EMBL" id="AKU08674.1"/>
    </source>
</evidence>
<accession>A0A0K1IW56</accession>
<keyword evidence="3 6" id="KW-0418">Kinase</keyword>
<evidence type="ECO:0000256" key="1">
    <source>
        <dbReference type="ARBA" id="ARBA00022679"/>
    </source>
</evidence>
<evidence type="ECO:0000256" key="3">
    <source>
        <dbReference type="ARBA" id="ARBA00022777"/>
    </source>
</evidence>
<dbReference type="GO" id="GO:0005829">
    <property type="term" value="C:cytosol"/>
    <property type="evidence" value="ECO:0007669"/>
    <property type="project" value="TreeGrafter"/>
</dbReference>
<dbReference type="EMBL" id="CP011947">
    <property type="protein sequence ID" value="AKU08674.1"/>
    <property type="molecule type" value="Genomic_DNA"/>
</dbReference>
<dbReference type="CDD" id="cd01169">
    <property type="entry name" value="HMPP_kinase"/>
    <property type="match status" value="1"/>
</dbReference>
<dbReference type="Gene3D" id="3.40.1190.20">
    <property type="match status" value="1"/>
</dbReference>
<feature type="domain" description="Pyridoxamine kinase/Phosphomethylpyrimidine kinase" evidence="5">
    <location>
        <begin position="21"/>
        <end position="265"/>
    </location>
</feature>
<reference evidence="7" key="1">
    <citation type="journal article" date="2015" name="J. Biotechnol.">
        <title>Complete genome sequence of Haloferax gibbonsii strain ARA6, a potential producer of polyhydroxyalkanoates and halocins isolated from Araruama, Rio de Janeiro, Brasil.</title>
        <authorList>
            <person name="Pinto L.H."/>
            <person name="D'Alincourt Carvalho-Assef A.P."/>
            <person name="Vieira R.P."/>
            <person name="Clementino M.M."/>
            <person name="Albano R.M."/>
        </authorList>
    </citation>
    <scope>NUCLEOTIDE SEQUENCE [LARGE SCALE GENOMIC DNA]</scope>
    <source>
        <strain evidence="7">ARA6</strain>
    </source>
</reference>
<name>A0A0K1IW56_HALGI</name>
<dbReference type="NCBIfam" id="TIGR00097">
    <property type="entry name" value="HMP-P_kinase"/>
    <property type="match status" value="1"/>
</dbReference>
<evidence type="ECO:0000256" key="4">
    <source>
        <dbReference type="ARBA" id="ARBA00022840"/>
    </source>
</evidence>
<dbReference type="InterPro" id="IPR013749">
    <property type="entry name" value="PM/HMP-P_kinase-1"/>
</dbReference>
<protein>
    <submittedName>
        <fullName evidence="6">Phosphomethylpyrimidine kinase</fullName>
    </submittedName>
</protein>
<keyword evidence="2" id="KW-0547">Nucleotide-binding</keyword>
<dbReference type="AlphaFoldDB" id="A0A0K1IW56"/>
<dbReference type="KEGG" id="hgi:ABY42_13360"/>
<keyword evidence="4" id="KW-0067">ATP-binding</keyword>
<evidence type="ECO:0000313" key="7">
    <source>
        <dbReference type="Proteomes" id="UP000066124"/>
    </source>
</evidence>